<feature type="transmembrane region" description="Helical" evidence="11">
    <location>
        <begin position="134"/>
        <end position="156"/>
    </location>
</feature>
<dbReference type="GO" id="GO:0000155">
    <property type="term" value="F:phosphorelay sensor kinase activity"/>
    <property type="evidence" value="ECO:0007669"/>
    <property type="project" value="InterPro"/>
</dbReference>
<keyword evidence="6 11" id="KW-0812">Transmembrane</keyword>
<sequence>MNISLEQRLIRILALSIVVVGCLASAWAFQLAYTEAREFQDANLQQIALLPSNEWQPNQTDSLHLSMLAGMDPEMRLRLIKLNPDGKSSWLPVNLSPGFHTLNLKDGNWRVFVRQSKTGYRIAAAQKTDEGDEVAFNSTLITFLPWLLLLPVLIWLSVRIVRRSFAPLHAFAQTLETHQHEQPDLLAETGLAKEIAPFVHAINQQTLRIQRNMAQQQRFIADASHELRSPLTALSLQAQNLAQVENCADMRARLVPLQAGIARTQQLAVQLLNLVKHQIGTPNFLMLDMSPWVRKLIAEYLPVAESKMQDLGLDDPGHILLYTDPDALGLVLRNALDNALRYTPEGGQITLRLLHLQDNVTVEVIDNGPGIPENEREHVFTPFYRILESIPGGSGLGLSIAREAAIRLGGTVSLHTGQSGKGLVFRYQQRSST</sequence>
<dbReference type="CDD" id="cd00075">
    <property type="entry name" value="HATPase"/>
    <property type="match status" value="1"/>
</dbReference>
<evidence type="ECO:0000259" key="12">
    <source>
        <dbReference type="PROSITE" id="PS50109"/>
    </source>
</evidence>
<dbReference type="Pfam" id="PF02518">
    <property type="entry name" value="HATPase_c"/>
    <property type="match status" value="1"/>
</dbReference>
<keyword evidence="7" id="KW-0418">Kinase</keyword>
<dbReference type="InterPro" id="IPR036097">
    <property type="entry name" value="HisK_dim/P_sf"/>
</dbReference>
<evidence type="ECO:0000256" key="8">
    <source>
        <dbReference type="ARBA" id="ARBA00022989"/>
    </source>
</evidence>
<keyword evidence="8 11" id="KW-1133">Transmembrane helix</keyword>
<organism evidence="13">
    <name type="scientific">mine drainage metagenome</name>
    <dbReference type="NCBI Taxonomy" id="410659"/>
    <lineage>
        <taxon>unclassified sequences</taxon>
        <taxon>metagenomes</taxon>
        <taxon>ecological metagenomes</taxon>
    </lineage>
</organism>
<dbReference type="EMBL" id="CABR01000109">
    <property type="protein sequence ID" value="CBI10854.1"/>
    <property type="molecule type" value="Genomic_DNA"/>
</dbReference>
<evidence type="ECO:0000256" key="1">
    <source>
        <dbReference type="ARBA" id="ARBA00000085"/>
    </source>
</evidence>
<keyword evidence="9" id="KW-0902">Two-component regulatory system</keyword>
<proteinExistence type="predicted"/>
<dbReference type="InterPro" id="IPR003661">
    <property type="entry name" value="HisK_dim/P_dom"/>
</dbReference>
<evidence type="ECO:0000256" key="10">
    <source>
        <dbReference type="ARBA" id="ARBA00023136"/>
    </source>
</evidence>
<evidence type="ECO:0000256" key="5">
    <source>
        <dbReference type="ARBA" id="ARBA00022679"/>
    </source>
</evidence>
<dbReference type="AlphaFoldDB" id="E6QUD2"/>
<dbReference type="Gene3D" id="1.10.287.130">
    <property type="match status" value="1"/>
</dbReference>
<evidence type="ECO:0000313" key="13">
    <source>
        <dbReference type="EMBL" id="CBI10854.1"/>
    </source>
</evidence>
<feature type="domain" description="Histidine kinase" evidence="12">
    <location>
        <begin position="222"/>
        <end position="433"/>
    </location>
</feature>
<evidence type="ECO:0000256" key="7">
    <source>
        <dbReference type="ARBA" id="ARBA00022777"/>
    </source>
</evidence>
<keyword evidence="10 11" id="KW-0472">Membrane</keyword>
<reference evidence="13" key="1">
    <citation type="submission" date="2009-10" db="EMBL/GenBank/DDBJ databases">
        <title>Diversity of trophic interactions inside an arsenic-rich microbial ecosystem.</title>
        <authorList>
            <person name="Bertin P.N."/>
            <person name="Heinrich-Salmeron A."/>
            <person name="Pelletier E."/>
            <person name="Goulhen-Chollet F."/>
            <person name="Arsene-Ploetze F."/>
            <person name="Gallien S."/>
            <person name="Calteau A."/>
            <person name="Vallenet D."/>
            <person name="Casiot C."/>
            <person name="Chane-Woon-Ming B."/>
            <person name="Giloteaux L."/>
            <person name="Barakat M."/>
            <person name="Bonnefoy V."/>
            <person name="Bruneel O."/>
            <person name="Chandler M."/>
            <person name="Cleiss J."/>
            <person name="Duran R."/>
            <person name="Elbaz-Poulichet F."/>
            <person name="Fonknechten N."/>
            <person name="Lauga B."/>
            <person name="Mornico D."/>
            <person name="Ortet P."/>
            <person name="Schaeffer C."/>
            <person name="Siguier P."/>
            <person name="Alexander Thil Smith A."/>
            <person name="Van Dorsselaer A."/>
            <person name="Weissenbach J."/>
            <person name="Medigue C."/>
            <person name="Le Paslier D."/>
        </authorList>
    </citation>
    <scope>NUCLEOTIDE SEQUENCE</scope>
</reference>
<evidence type="ECO:0000256" key="6">
    <source>
        <dbReference type="ARBA" id="ARBA00022692"/>
    </source>
</evidence>
<evidence type="ECO:0000256" key="2">
    <source>
        <dbReference type="ARBA" id="ARBA00004141"/>
    </source>
</evidence>
<feature type="transmembrane region" description="Helical" evidence="11">
    <location>
        <begin position="12"/>
        <end position="33"/>
    </location>
</feature>
<evidence type="ECO:0000256" key="11">
    <source>
        <dbReference type="SAM" id="Phobius"/>
    </source>
</evidence>
<dbReference type="PANTHER" id="PTHR45436">
    <property type="entry name" value="SENSOR HISTIDINE KINASE YKOH"/>
    <property type="match status" value="1"/>
</dbReference>
<accession>E6QUD2</accession>
<evidence type="ECO:0000256" key="3">
    <source>
        <dbReference type="ARBA" id="ARBA00012438"/>
    </source>
</evidence>
<dbReference type="SMART" id="SM00387">
    <property type="entry name" value="HATPase_c"/>
    <property type="match status" value="1"/>
</dbReference>
<dbReference type="PROSITE" id="PS50109">
    <property type="entry name" value="HIS_KIN"/>
    <property type="match status" value="1"/>
</dbReference>
<keyword evidence="4" id="KW-0597">Phosphoprotein</keyword>
<dbReference type="GO" id="GO:0005886">
    <property type="term" value="C:plasma membrane"/>
    <property type="evidence" value="ECO:0007669"/>
    <property type="project" value="TreeGrafter"/>
</dbReference>
<dbReference type="Gene3D" id="3.30.565.10">
    <property type="entry name" value="Histidine kinase-like ATPase, C-terminal domain"/>
    <property type="match status" value="1"/>
</dbReference>
<comment type="caution">
    <text evidence="13">The sequence shown here is derived from an EMBL/GenBank/DDBJ whole genome shotgun (WGS) entry which is preliminary data.</text>
</comment>
<dbReference type="InterPro" id="IPR005467">
    <property type="entry name" value="His_kinase_dom"/>
</dbReference>
<dbReference type="SUPFAM" id="SSF47384">
    <property type="entry name" value="Homodimeric domain of signal transducing histidine kinase"/>
    <property type="match status" value="1"/>
</dbReference>
<protein>
    <recommendedName>
        <fullName evidence="3">histidine kinase</fullName>
        <ecNumber evidence="3">2.7.13.3</ecNumber>
    </recommendedName>
</protein>
<evidence type="ECO:0000256" key="4">
    <source>
        <dbReference type="ARBA" id="ARBA00022553"/>
    </source>
</evidence>
<dbReference type="InterPro" id="IPR003594">
    <property type="entry name" value="HATPase_dom"/>
</dbReference>
<dbReference type="SMART" id="SM00388">
    <property type="entry name" value="HisKA"/>
    <property type="match status" value="1"/>
</dbReference>
<dbReference type="PANTHER" id="PTHR45436:SF15">
    <property type="entry name" value="SENSOR HISTIDINE KINASE CUSS"/>
    <property type="match status" value="1"/>
</dbReference>
<comment type="catalytic activity">
    <reaction evidence="1">
        <text>ATP + protein L-histidine = ADP + protein N-phospho-L-histidine.</text>
        <dbReference type="EC" id="2.7.13.3"/>
    </reaction>
</comment>
<dbReference type="InterPro" id="IPR004358">
    <property type="entry name" value="Sig_transdc_His_kin-like_C"/>
</dbReference>
<gene>
    <name evidence="13" type="ORF">CARN7_1654</name>
</gene>
<dbReference type="InterPro" id="IPR050428">
    <property type="entry name" value="TCS_sensor_his_kinase"/>
</dbReference>
<dbReference type="Pfam" id="PF00512">
    <property type="entry name" value="HisKA"/>
    <property type="match status" value="1"/>
</dbReference>
<dbReference type="CDD" id="cd00082">
    <property type="entry name" value="HisKA"/>
    <property type="match status" value="1"/>
</dbReference>
<dbReference type="InterPro" id="IPR036890">
    <property type="entry name" value="HATPase_C_sf"/>
</dbReference>
<dbReference type="PRINTS" id="PR00344">
    <property type="entry name" value="BCTRLSENSOR"/>
</dbReference>
<dbReference type="SUPFAM" id="SSF55874">
    <property type="entry name" value="ATPase domain of HSP90 chaperone/DNA topoisomerase II/histidine kinase"/>
    <property type="match status" value="1"/>
</dbReference>
<evidence type="ECO:0000256" key="9">
    <source>
        <dbReference type="ARBA" id="ARBA00023012"/>
    </source>
</evidence>
<keyword evidence="5" id="KW-0808">Transferase</keyword>
<dbReference type="EC" id="2.7.13.3" evidence="3"/>
<comment type="subcellular location">
    <subcellularLocation>
        <location evidence="2">Membrane</location>
        <topology evidence="2">Multi-pass membrane protein</topology>
    </subcellularLocation>
</comment>
<name>E6QUD2_9ZZZZ</name>